<evidence type="ECO:0000313" key="2">
    <source>
        <dbReference type="EMBL" id="KAG0564273.1"/>
    </source>
</evidence>
<dbReference type="EMBL" id="CM026429">
    <property type="protein sequence ID" value="KAG0564273.1"/>
    <property type="molecule type" value="Genomic_DNA"/>
</dbReference>
<proteinExistence type="predicted"/>
<organism evidence="2 3">
    <name type="scientific">Ceratodon purpureus</name>
    <name type="common">Fire moss</name>
    <name type="synonym">Dicranum purpureum</name>
    <dbReference type="NCBI Taxonomy" id="3225"/>
    <lineage>
        <taxon>Eukaryota</taxon>
        <taxon>Viridiplantae</taxon>
        <taxon>Streptophyta</taxon>
        <taxon>Embryophyta</taxon>
        <taxon>Bryophyta</taxon>
        <taxon>Bryophytina</taxon>
        <taxon>Bryopsida</taxon>
        <taxon>Dicranidae</taxon>
        <taxon>Pseudoditrichales</taxon>
        <taxon>Ditrichaceae</taxon>
        <taxon>Ceratodon</taxon>
    </lineage>
</organism>
<protein>
    <submittedName>
        <fullName evidence="2">Uncharacterized protein</fullName>
    </submittedName>
</protein>
<reference evidence="2" key="1">
    <citation type="submission" date="2020-06" db="EMBL/GenBank/DDBJ databases">
        <title>WGS assembly of Ceratodon purpureus strain R40.</title>
        <authorList>
            <person name="Carey S.B."/>
            <person name="Jenkins J."/>
            <person name="Shu S."/>
            <person name="Lovell J.T."/>
            <person name="Sreedasyam A."/>
            <person name="Maumus F."/>
            <person name="Tiley G.P."/>
            <person name="Fernandez-Pozo N."/>
            <person name="Barry K."/>
            <person name="Chen C."/>
            <person name="Wang M."/>
            <person name="Lipzen A."/>
            <person name="Daum C."/>
            <person name="Saski C.A."/>
            <person name="Payton A.C."/>
            <person name="Mcbreen J.C."/>
            <person name="Conrad R.E."/>
            <person name="Kollar L.M."/>
            <person name="Olsson S."/>
            <person name="Huttunen S."/>
            <person name="Landis J.B."/>
            <person name="Wickett N.J."/>
            <person name="Johnson M.G."/>
            <person name="Rensing S.A."/>
            <person name="Grimwood J."/>
            <person name="Schmutz J."/>
            <person name="Mcdaniel S.F."/>
        </authorList>
    </citation>
    <scope>NUCLEOTIDE SEQUENCE</scope>
    <source>
        <strain evidence="2">R40</strain>
    </source>
</reference>
<sequence length="137" mass="15320">VHVKITFSYLLPACPCRHASHLLLDFAACCRLGSTMRRATPSHAADRSVLPPSSSSRLLSAGLHRPRRLLYMHPITFGVITGSRVHPGFVHGWYEYADILHRLQCSYFSGHPRPRFESSTGRVTQLASHDAEESKVL</sequence>
<gene>
    <name evidence="2" type="ORF">KC19_8G097600</name>
</gene>
<feature type="non-terminal residue" evidence="2">
    <location>
        <position position="1"/>
    </location>
</feature>
<comment type="caution">
    <text evidence="2">The sequence shown here is derived from an EMBL/GenBank/DDBJ whole genome shotgun (WGS) entry which is preliminary data.</text>
</comment>
<evidence type="ECO:0000313" key="3">
    <source>
        <dbReference type="Proteomes" id="UP000822688"/>
    </source>
</evidence>
<feature type="region of interest" description="Disordered" evidence="1">
    <location>
        <begin position="117"/>
        <end position="137"/>
    </location>
</feature>
<accession>A0A8T0GZI1</accession>
<dbReference type="AlphaFoldDB" id="A0A8T0GZI1"/>
<dbReference type="Proteomes" id="UP000822688">
    <property type="component" value="Chromosome 8"/>
</dbReference>
<keyword evidence="3" id="KW-1185">Reference proteome</keyword>
<feature type="compositionally biased region" description="Polar residues" evidence="1">
    <location>
        <begin position="117"/>
        <end position="127"/>
    </location>
</feature>
<name>A0A8T0GZI1_CERPU</name>
<evidence type="ECO:0000256" key="1">
    <source>
        <dbReference type="SAM" id="MobiDB-lite"/>
    </source>
</evidence>